<gene>
    <name evidence="5" type="ORF">NM06_06570</name>
</gene>
<dbReference type="Pfam" id="PF13629">
    <property type="entry name" value="T2SS-T3SS_pil_N"/>
    <property type="match status" value="1"/>
</dbReference>
<accession>A0A0A5JNL5</accession>
<reference evidence="5 6" key="1">
    <citation type="submission" date="2014-10" db="EMBL/GenBank/DDBJ databases">
        <title>Genome sequencing of Vibrio sinaloensis T08.</title>
        <authorList>
            <person name="Chan K.-G."/>
            <person name="Mohamad N.I."/>
        </authorList>
    </citation>
    <scope>NUCLEOTIDE SEQUENCE [LARGE SCALE GENOMIC DNA]</scope>
    <source>
        <strain evidence="5 6">T08</strain>
    </source>
</reference>
<keyword evidence="2" id="KW-0732">Signal</keyword>
<comment type="similarity">
    <text evidence="1">Belongs to the bacterial secretin family.</text>
</comment>
<name>A0A0A5JNL5_PHOS4</name>
<sequence>MYLVRASVAIFIAMWSSITFAQVLMNLGEGEAKAINTKAEIASVFISDPQIADYQVVDKNKLVIFGKKVGTVSLLAFDDNSETIISRKLVVNQSLIHIQQQVQIRYPDVSISIYNLGEQVVLAGKVPSEKIRDEINILVGELLNKEYEDYKIEWDLGENTYEMEFMTRRHYKGIVNNIEVSTTKQVNVKLSIAEVSQSFLEQFGVKYGTLDSSANFMGGTFVDQLINFSAADIVSVISAIGDDAVGQVLAEPNLSVISGETASFLVGGEIPVVTVVDGGTNVLFKEFGIRLEMMAKVLQDDKIKLSLMPEVSSLDTQYQNDRYSLPALKTRRARTTVELGDGQSFVLGGLLSTEDRESLSRVPFIGDVPILGALFRHTETVRNKTELVIVATVNLVKPVNPSQIQLPTMKRTTTMQRFFNVEYSYTPASKAWAEEVLQAGGFKK</sequence>
<dbReference type="PRINTS" id="PR00811">
    <property type="entry name" value="BCTERIALGSPD"/>
</dbReference>
<dbReference type="GO" id="GO:0015627">
    <property type="term" value="C:type II protein secretion system complex"/>
    <property type="evidence" value="ECO:0007669"/>
    <property type="project" value="TreeGrafter"/>
</dbReference>
<evidence type="ECO:0000259" key="4">
    <source>
        <dbReference type="Pfam" id="PF13629"/>
    </source>
</evidence>
<dbReference type="PANTHER" id="PTHR30332">
    <property type="entry name" value="PROBABLE GENERAL SECRETION PATHWAY PROTEIN D"/>
    <property type="match status" value="1"/>
</dbReference>
<dbReference type="InterPro" id="IPR050810">
    <property type="entry name" value="Bact_Secretion_Sys_Channel"/>
</dbReference>
<organism evidence="5 6">
    <name type="scientific">Photobacterium sp. (strain ATCC 43367)</name>
    <dbReference type="NCBI Taxonomy" id="379097"/>
    <lineage>
        <taxon>Bacteria</taxon>
        <taxon>Pseudomonadati</taxon>
        <taxon>Pseudomonadota</taxon>
        <taxon>Gammaproteobacteria</taxon>
        <taxon>Vibrionales</taxon>
        <taxon>Vibrionaceae</taxon>
        <taxon>Vibrio</taxon>
        <taxon>Vibrio oreintalis group</taxon>
    </lineage>
</organism>
<feature type="domain" description="Type II/III secretion system secretin-like" evidence="3">
    <location>
        <begin position="245"/>
        <end position="396"/>
    </location>
</feature>
<dbReference type="EMBL" id="JRWP01000005">
    <property type="protein sequence ID" value="KGY09503.1"/>
    <property type="molecule type" value="Genomic_DNA"/>
</dbReference>
<feature type="domain" description="Pilus formation protein N-terminal" evidence="4">
    <location>
        <begin position="25"/>
        <end position="91"/>
    </location>
</feature>
<dbReference type="STRING" id="379097.SE23_13920"/>
<dbReference type="AlphaFoldDB" id="A0A0A5JNL5"/>
<dbReference type="Pfam" id="PF00263">
    <property type="entry name" value="Secretin"/>
    <property type="match status" value="1"/>
</dbReference>
<evidence type="ECO:0000256" key="2">
    <source>
        <dbReference type="SAM" id="SignalP"/>
    </source>
</evidence>
<dbReference type="InterPro" id="IPR004846">
    <property type="entry name" value="T2SS/T3SS_dom"/>
</dbReference>
<proteinExistence type="inferred from homology"/>
<protein>
    <submittedName>
        <fullName evidence="5">General secretion pathway protein GspD</fullName>
    </submittedName>
</protein>
<dbReference type="InterPro" id="IPR001775">
    <property type="entry name" value="GspD/PilQ"/>
</dbReference>
<feature type="signal peptide" evidence="2">
    <location>
        <begin position="1"/>
        <end position="21"/>
    </location>
</feature>
<dbReference type="OrthoDB" id="9775455at2"/>
<dbReference type="InterPro" id="IPR032789">
    <property type="entry name" value="T2SS-T3SS_pil_N"/>
</dbReference>
<comment type="caution">
    <text evidence="5">The sequence shown here is derived from an EMBL/GenBank/DDBJ whole genome shotgun (WGS) entry which is preliminary data.</text>
</comment>
<evidence type="ECO:0000313" key="5">
    <source>
        <dbReference type="EMBL" id="KGY09503.1"/>
    </source>
</evidence>
<evidence type="ECO:0000313" key="6">
    <source>
        <dbReference type="Proteomes" id="UP000030451"/>
    </source>
</evidence>
<evidence type="ECO:0000259" key="3">
    <source>
        <dbReference type="Pfam" id="PF00263"/>
    </source>
</evidence>
<dbReference type="PANTHER" id="PTHR30332:SF17">
    <property type="entry name" value="TYPE IV PILIATION SYSTEM PROTEIN DR_0774-RELATED"/>
    <property type="match status" value="1"/>
</dbReference>
<dbReference type="GO" id="GO:0009306">
    <property type="term" value="P:protein secretion"/>
    <property type="evidence" value="ECO:0007669"/>
    <property type="project" value="InterPro"/>
</dbReference>
<feature type="chain" id="PRO_5002024651" evidence="2">
    <location>
        <begin position="22"/>
        <end position="444"/>
    </location>
</feature>
<dbReference type="Proteomes" id="UP000030451">
    <property type="component" value="Unassembled WGS sequence"/>
</dbReference>
<evidence type="ECO:0000256" key="1">
    <source>
        <dbReference type="RuleBase" id="RU004003"/>
    </source>
</evidence>